<feature type="region of interest" description="Disordered" evidence="16">
    <location>
        <begin position="304"/>
        <end position="348"/>
    </location>
</feature>
<evidence type="ECO:0000259" key="18">
    <source>
        <dbReference type="PROSITE" id="PS50893"/>
    </source>
</evidence>
<dbReference type="EMBL" id="JADXDR010000090">
    <property type="protein sequence ID" value="KAI7839896.1"/>
    <property type="molecule type" value="Genomic_DNA"/>
</dbReference>
<feature type="transmembrane region" description="Helical" evidence="17">
    <location>
        <begin position="967"/>
        <end position="990"/>
    </location>
</feature>
<organism evidence="20 21">
    <name type="scientific">Chlorella ohadii</name>
    <dbReference type="NCBI Taxonomy" id="2649997"/>
    <lineage>
        <taxon>Eukaryota</taxon>
        <taxon>Viridiplantae</taxon>
        <taxon>Chlorophyta</taxon>
        <taxon>core chlorophytes</taxon>
        <taxon>Trebouxiophyceae</taxon>
        <taxon>Chlorellales</taxon>
        <taxon>Chlorellaceae</taxon>
        <taxon>Chlorella clade</taxon>
        <taxon>Chlorella</taxon>
    </lineage>
</organism>
<dbReference type="InterPro" id="IPR048548">
    <property type="entry name" value="KRR1-like_KH2"/>
</dbReference>
<dbReference type="InterPro" id="IPR003593">
    <property type="entry name" value="AAA+_ATPase"/>
</dbReference>
<feature type="domain" description="ABC transmembrane type-1" evidence="19">
    <location>
        <begin position="720"/>
        <end position="1004"/>
    </location>
</feature>
<feature type="region of interest" description="Disordered" evidence="16">
    <location>
        <begin position="390"/>
        <end position="428"/>
    </location>
</feature>
<evidence type="ECO:0000256" key="10">
    <source>
        <dbReference type="ARBA" id="ARBA00022884"/>
    </source>
</evidence>
<evidence type="ECO:0000313" key="21">
    <source>
        <dbReference type="Proteomes" id="UP001205105"/>
    </source>
</evidence>
<dbReference type="Pfam" id="PF17903">
    <property type="entry name" value="KH_KRR1_1st"/>
    <property type="match status" value="1"/>
</dbReference>
<dbReference type="SUPFAM" id="SSF54791">
    <property type="entry name" value="Eukaryotic type KH-domain (KH-domain type I)"/>
    <property type="match status" value="1"/>
</dbReference>
<evidence type="ECO:0000313" key="20">
    <source>
        <dbReference type="EMBL" id="KAI7839896.1"/>
    </source>
</evidence>
<feature type="compositionally biased region" description="Basic residues" evidence="16">
    <location>
        <begin position="25"/>
        <end position="34"/>
    </location>
</feature>
<dbReference type="Pfam" id="PF21800">
    <property type="entry name" value="KH_KRR1_2nd"/>
    <property type="match status" value="1"/>
</dbReference>
<evidence type="ECO:0000256" key="12">
    <source>
        <dbReference type="ARBA" id="ARBA00023136"/>
    </source>
</evidence>
<feature type="compositionally biased region" description="Basic residues" evidence="16">
    <location>
        <begin position="255"/>
        <end position="265"/>
    </location>
</feature>
<dbReference type="FunFam" id="3.30.1370.10:FF:000011">
    <property type="entry name" value="KRR1 small subunit processome component"/>
    <property type="match status" value="1"/>
</dbReference>
<keyword evidence="11 17" id="KW-1133">Transmembrane helix</keyword>
<dbReference type="PROSITE" id="PS50929">
    <property type="entry name" value="ABC_TM1F"/>
    <property type="match status" value="1"/>
</dbReference>
<dbReference type="SMART" id="SM00322">
    <property type="entry name" value="KH"/>
    <property type="match status" value="1"/>
</dbReference>
<evidence type="ECO:0000256" key="3">
    <source>
        <dbReference type="ARBA" id="ARBA00009344"/>
    </source>
</evidence>
<evidence type="ECO:0000256" key="16">
    <source>
        <dbReference type="SAM" id="MobiDB-lite"/>
    </source>
</evidence>
<dbReference type="InterPro" id="IPR011527">
    <property type="entry name" value="ABC1_TM_dom"/>
</dbReference>
<keyword evidence="9" id="KW-0067">ATP-binding</keyword>
<dbReference type="InterPro" id="IPR011333">
    <property type="entry name" value="SKP1/BTB/POZ_sf"/>
</dbReference>
<evidence type="ECO:0000256" key="2">
    <source>
        <dbReference type="ARBA" id="ARBA00004604"/>
    </source>
</evidence>
<dbReference type="GO" id="GO:0005524">
    <property type="term" value="F:ATP binding"/>
    <property type="evidence" value="ECO:0007669"/>
    <property type="project" value="UniProtKB-KW"/>
</dbReference>
<evidence type="ECO:0000256" key="14">
    <source>
        <dbReference type="ARBA" id="ARBA00023274"/>
    </source>
</evidence>
<dbReference type="InterPro" id="IPR027417">
    <property type="entry name" value="P-loop_NTPase"/>
</dbReference>
<evidence type="ECO:0000256" key="13">
    <source>
        <dbReference type="ARBA" id="ARBA00023242"/>
    </source>
</evidence>
<dbReference type="InterPro" id="IPR036640">
    <property type="entry name" value="ABC1_TM_sf"/>
</dbReference>
<keyword evidence="4" id="KW-0813">Transport</keyword>
<evidence type="ECO:0000256" key="15">
    <source>
        <dbReference type="ARBA" id="ARBA00032993"/>
    </source>
</evidence>
<feature type="compositionally biased region" description="Basic and acidic residues" evidence="16">
    <location>
        <begin position="35"/>
        <end position="47"/>
    </location>
</feature>
<feature type="domain" description="ABC transporter" evidence="18">
    <location>
        <begin position="1055"/>
        <end position="1292"/>
    </location>
</feature>
<dbReference type="InterPro" id="IPR003439">
    <property type="entry name" value="ABC_transporter-like_ATP-bd"/>
</dbReference>
<dbReference type="SMART" id="SM00382">
    <property type="entry name" value="AAA"/>
    <property type="match status" value="1"/>
</dbReference>
<dbReference type="SUPFAM" id="SSF90123">
    <property type="entry name" value="ABC transporter transmembrane region"/>
    <property type="match status" value="1"/>
</dbReference>
<evidence type="ECO:0000256" key="6">
    <source>
        <dbReference type="ARBA" id="ARBA00022552"/>
    </source>
</evidence>
<dbReference type="CDD" id="cd22394">
    <property type="entry name" value="KH-I_KRR1_rpt2"/>
    <property type="match status" value="1"/>
</dbReference>
<dbReference type="GO" id="GO:0016887">
    <property type="term" value="F:ATP hydrolysis activity"/>
    <property type="evidence" value="ECO:0007669"/>
    <property type="project" value="InterPro"/>
</dbReference>
<evidence type="ECO:0000256" key="5">
    <source>
        <dbReference type="ARBA" id="ARBA00022517"/>
    </source>
</evidence>
<keyword evidence="12 17" id="KW-0472">Membrane</keyword>
<evidence type="ECO:0000256" key="7">
    <source>
        <dbReference type="ARBA" id="ARBA00022692"/>
    </source>
</evidence>
<name>A0AAD5DPH8_9CHLO</name>
<feature type="region of interest" description="Disordered" evidence="16">
    <location>
        <begin position="255"/>
        <end position="282"/>
    </location>
</feature>
<dbReference type="Gene3D" id="3.30.710.10">
    <property type="entry name" value="Potassium Channel Kv1.1, Chain A"/>
    <property type="match status" value="1"/>
</dbReference>
<sequence length="1301" mass="140771">MAGRKEEEERPEEEPAAAEGEERPPRKKGKHKKDKPWDHEGIDHWKVEPFKKEDNPSGLLEESSFATLFPKYREKYLREVWPAVTKTLKEHGIGCELNLVEGSMTVRTTRKTYDPYIIVKARDLIKLLARSVPAPQALKILEDEVQCDVIKVGGIVRNKEKFVKRRQRLIGPNGATLKALELLTGCYILVQGNTVSAMGDFKGLKTVRRIVEDCIKNVHPIYHIKTLMIKRELAKDPALAQESWDRFLPNFKKKNVQRKKPKKVREKKEYTPFPPPQQPSKEDLMLESGEYFLSAEQKAARAAAAQAARQAARTEERQRQREAAFQAPTEGGRAAGGGGGAQQAAVAAAPGQQTAASLAEGLKKKLKGSKKEGAAASGGDVAMFLAPGTAGAADGGSKGDKPKKKRKSEEGSGGEAADGKKEKRKKKKEGGARAADVCFVCAGGEELPAHLQFLARYCTLFGDLLEAGSDPAAGGPAVRQLPTPAAPLRVDVRTHAADHVERALLAVYQPHLAEAVVASLRTPTAYAAQLDLAAFLGFGRLMECLRAPLARRGPAMGTLVGFDFAPWLDLAERHSLTALKTYCLECLMHLLVAPGSSGRSDEPKLYQINWRELSKQHLLCLLDGLATGVRRCVQRTYTLHRRKGSRPDAPRRSTRVAADASNGSAHTASAAAGAKLDGEAVPQGESCPLPAAASSWAKREPPLGGRMVWRLLRQQKRHLLLAGVSLVLCVSMNLASPVLQGMLFDVLVRGQPFQQYSKLFAVLLTIYVAEPLLSQVYILNACGAGEKLQAALRAEAFRTLLAQRVEFFDRHSSSQLTQLLSRDLDSIRAFVFANTARDRGFRALFEALGTVCILFTLSWRLGPVLAGVIVASVCTAFLYRRQTRSLEAASAAAQQRLAELASASFTNMRTVRIFAGEALEQRRFGQQVALSYDSGVGFARAKATLESVQRSATHLSMLALYALGGRLVHAGLLPVGVLVTAIGFTFSLVFATQGMLQTFADLRNMLASVRRVRATLSELPPDESMVATLAPLPDAPWDGEAGSGLAVEAALAGDLRLEGVYFSYPTRPGAAVLRNLSLTLPRGKVTAVVGRSGAGKSTVAALLERLYTPDAGAITLGGEDIRAFTRTEWCAALAAVSQEPVLFPASIAYNIGYGRSMRCSQEEIEAAAKAANAHEFIVNLPDGYATVVGEAGSLLSGGQRQRIALARALLKDAPILILDEATSSLDAENERLVQAAIDKLMEGRTVMVIAHRLSTVQNADQIVVLEGGQVVEQGSHKQLLRRPGGRYAALVSAQELLLQQT</sequence>
<keyword evidence="21" id="KW-1185">Reference proteome</keyword>
<keyword evidence="10" id="KW-0694">RNA-binding</keyword>
<evidence type="ECO:0000256" key="9">
    <source>
        <dbReference type="ARBA" id="ARBA00022840"/>
    </source>
</evidence>
<dbReference type="InterPro" id="IPR036612">
    <property type="entry name" value="KH_dom_type_1_sf"/>
</dbReference>
<keyword evidence="8" id="KW-0547">Nucleotide-binding</keyword>
<dbReference type="PANTHER" id="PTHR12581:SF0">
    <property type="entry name" value="KRR1 SMALL SUBUNIT PROCESSOME COMPONENT HOMOLOG"/>
    <property type="match status" value="1"/>
</dbReference>
<comment type="subcellular location">
    <subcellularLocation>
        <location evidence="1">Mitochondrion inner membrane</location>
        <topology evidence="1">Multi-pass membrane protein</topology>
    </subcellularLocation>
    <subcellularLocation>
        <location evidence="2">Nucleus</location>
        <location evidence="2">Nucleolus</location>
    </subcellularLocation>
</comment>
<dbReference type="GO" id="GO:0003723">
    <property type="term" value="F:RNA binding"/>
    <property type="evidence" value="ECO:0007669"/>
    <property type="project" value="UniProtKB-KW"/>
</dbReference>
<dbReference type="Pfam" id="PF00664">
    <property type="entry name" value="ABC_membrane"/>
    <property type="match status" value="1"/>
</dbReference>
<feature type="region of interest" description="Disordered" evidence="16">
    <location>
        <begin position="1"/>
        <end position="47"/>
    </location>
</feature>
<dbReference type="InterPro" id="IPR048550">
    <property type="entry name" value="KRR1-like_KH1_euk"/>
</dbReference>
<dbReference type="PANTHER" id="PTHR12581">
    <property type="entry name" value="HIV-1 REV BINDING PROTEIN 2, 3"/>
    <property type="match status" value="1"/>
</dbReference>
<dbReference type="SUPFAM" id="SSF52540">
    <property type="entry name" value="P-loop containing nucleoside triphosphate hydrolases"/>
    <property type="match status" value="1"/>
</dbReference>
<protein>
    <recommendedName>
        <fullName evidence="15">KRR-R motif-containing protein 1</fullName>
    </recommendedName>
</protein>
<keyword evidence="14" id="KW-0687">Ribonucleoprotein</keyword>
<keyword evidence="7 17" id="KW-0812">Transmembrane</keyword>
<proteinExistence type="inferred from homology"/>
<comment type="similarity">
    <text evidence="3">Belongs to the KRR1 family.</text>
</comment>
<dbReference type="Pfam" id="PF00005">
    <property type="entry name" value="ABC_tran"/>
    <property type="match status" value="1"/>
</dbReference>
<feature type="transmembrane region" description="Helical" evidence="17">
    <location>
        <begin position="863"/>
        <end position="879"/>
    </location>
</feature>
<dbReference type="CDD" id="cd22393">
    <property type="entry name" value="KH-I_KRR1_rpt1"/>
    <property type="match status" value="1"/>
</dbReference>
<comment type="caution">
    <text evidence="20">The sequence shown here is derived from an EMBL/GenBank/DDBJ whole genome shotgun (WGS) entry which is preliminary data.</text>
</comment>
<feature type="region of interest" description="Disordered" evidence="16">
    <location>
        <begin position="640"/>
        <end position="665"/>
    </location>
</feature>
<dbReference type="Gene3D" id="3.40.50.300">
    <property type="entry name" value="P-loop containing nucleotide triphosphate hydrolases"/>
    <property type="match status" value="1"/>
</dbReference>
<keyword evidence="5" id="KW-0690">Ribosome biogenesis</keyword>
<dbReference type="GO" id="GO:0032040">
    <property type="term" value="C:small-subunit processome"/>
    <property type="evidence" value="ECO:0007669"/>
    <property type="project" value="TreeGrafter"/>
</dbReference>
<dbReference type="InterPro" id="IPR024166">
    <property type="entry name" value="rRNA_assembly_KRR1"/>
</dbReference>
<feature type="compositionally biased region" description="Basic and acidic residues" evidence="16">
    <location>
        <begin position="312"/>
        <end position="322"/>
    </location>
</feature>
<dbReference type="FunFam" id="3.30.1370.10:FF:000014">
    <property type="entry name" value="KRR1 small subunit processome component"/>
    <property type="match status" value="1"/>
</dbReference>
<evidence type="ECO:0000256" key="1">
    <source>
        <dbReference type="ARBA" id="ARBA00004448"/>
    </source>
</evidence>
<evidence type="ECO:0000259" key="19">
    <source>
        <dbReference type="PROSITE" id="PS50929"/>
    </source>
</evidence>
<dbReference type="Gene3D" id="1.20.1560.10">
    <property type="entry name" value="ABC transporter type 1, transmembrane domain"/>
    <property type="match status" value="1"/>
</dbReference>
<evidence type="ECO:0000256" key="11">
    <source>
        <dbReference type="ARBA" id="ARBA00022989"/>
    </source>
</evidence>
<gene>
    <name evidence="20" type="ORF">COHA_006376</name>
</gene>
<keyword evidence="13" id="KW-0539">Nucleus</keyword>
<dbReference type="CDD" id="cd18557">
    <property type="entry name" value="ABC_6TM_TAP_ABCB8_10_like"/>
    <property type="match status" value="1"/>
</dbReference>
<dbReference type="GO" id="GO:0005743">
    <property type="term" value="C:mitochondrial inner membrane"/>
    <property type="evidence" value="ECO:0007669"/>
    <property type="project" value="UniProtKB-SubCell"/>
</dbReference>
<dbReference type="InterPro" id="IPR004087">
    <property type="entry name" value="KH_dom"/>
</dbReference>
<keyword evidence="6" id="KW-0698">rRNA processing</keyword>
<evidence type="ECO:0000256" key="17">
    <source>
        <dbReference type="SAM" id="Phobius"/>
    </source>
</evidence>
<dbReference type="InterPro" id="IPR041174">
    <property type="entry name" value="KRR1-like_KH1"/>
</dbReference>
<evidence type="ECO:0000256" key="4">
    <source>
        <dbReference type="ARBA" id="ARBA00022448"/>
    </source>
</evidence>
<dbReference type="InterPro" id="IPR048549">
    <property type="entry name" value="KRR1-like_KH2_euk"/>
</dbReference>
<dbReference type="GO" id="GO:0140359">
    <property type="term" value="F:ABC-type transporter activity"/>
    <property type="evidence" value="ECO:0007669"/>
    <property type="project" value="InterPro"/>
</dbReference>
<reference evidence="20" key="1">
    <citation type="submission" date="2020-11" db="EMBL/GenBank/DDBJ databases">
        <title>Chlorella ohadii genome sequencing and assembly.</title>
        <authorList>
            <person name="Murik O."/>
            <person name="Treves H."/>
            <person name="Kedem I."/>
            <person name="Shotland Y."/>
            <person name="Kaplan A."/>
        </authorList>
    </citation>
    <scope>NUCLEOTIDE SEQUENCE</scope>
    <source>
        <strain evidence="20">1</strain>
    </source>
</reference>
<evidence type="ECO:0000256" key="8">
    <source>
        <dbReference type="ARBA" id="ARBA00022741"/>
    </source>
</evidence>
<dbReference type="FunFam" id="3.40.50.300:FF:000403">
    <property type="entry name" value="ATP-binding cassette sub-family B member 8, mitochondrial"/>
    <property type="match status" value="1"/>
</dbReference>
<dbReference type="Gene3D" id="3.30.1370.10">
    <property type="entry name" value="K Homology domain, type 1"/>
    <property type="match status" value="2"/>
</dbReference>
<dbReference type="Proteomes" id="UP001205105">
    <property type="component" value="Unassembled WGS sequence"/>
</dbReference>
<accession>A0AAD5DPH8</accession>
<dbReference type="PROSITE" id="PS50893">
    <property type="entry name" value="ABC_TRANSPORTER_2"/>
    <property type="match status" value="1"/>
</dbReference>
<dbReference type="PROSITE" id="PS00211">
    <property type="entry name" value="ABC_TRANSPORTER_1"/>
    <property type="match status" value="1"/>
</dbReference>
<dbReference type="GO" id="GO:0006364">
    <property type="term" value="P:rRNA processing"/>
    <property type="evidence" value="ECO:0007669"/>
    <property type="project" value="UniProtKB-KW"/>
</dbReference>
<dbReference type="InterPro" id="IPR017871">
    <property type="entry name" value="ABC_transporter-like_CS"/>
</dbReference>